<keyword evidence="4" id="KW-1185">Reference proteome</keyword>
<feature type="region of interest" description="Disordered" evidence="1">
    <location>
        <begin position="882"/>
        <end position="908"/>
    </location>
</feature>
<evidence type="ECO:0000313" key="3">
    <source>
        <dbReference type="EMBL" id="KAJ7328426.1"/>
    </source>
</evidence>
<feature type="domain" description="DUF6589" evidence="2">
    <location>
        <begin position="294"/>
        <end position="756"/>
    </location>
</feature>
<feature type="compositionally biased region" description="Basic residues" evidence="1">
    <location>
        <begin position="585"/>
        <end position="598"/>
    </location>
</feature>
<name>A0AAD6ZM13_9AGAR</name>
<reference evidence="3" key="1">
    <citation type="submission" date="2023-03" db="EMBL/GenBank/DDBJ databases">
        <title>Massive genome expansion in bonnet fungi (Mycena s.s.) driven by repeated elements and novel gene families across ecological guilds.</title>
        <authorList>
            <consortium name="Lawrence Berkeley National Laboratory"/>
            <person name="Harder C.B."/>
            <person name="Miyauchi S."/>
            <person name="Viragh M."/>
            <person name="Kuo A."/>
            <person name="Thoen E."/>
            <person name="Andreopoulos B."/>
            <person name="Lu D."/>
            <person name="Skrede I."/>
            <person name="Drula E."/>
            <person name="Henrissat B."/>
            <person name="Morin E."/>
            <person name="Kohler A."/>
            <person name="Barry K."/>
            <person name="LaButti K."/>
            <person name="Morin E."/>
            <person name="Salamov A."/>
            <person name="Lipzen A."/>
            <person name="Mereny Z."/>
            <person name="Hegedus B."/>
            <person name="Baldrian P."/>
            <person name="Stursova M."/>
            <person name="Weitz H."/>
            <person name="Taylor A."/>
            <person name="Grigoriev I.V."/>
            <person name="Nagy L.G."/>
            <person name="Martin F."/>
            <person name="Kauserud H."/>
        </authorList>
    </citation>
    <scope>NUCLEOTIDE SEQUENCE</scope>
    <source>
        <strain evidence="3">CBHHK002</strain>
    </source>
</reference>
<feature type="region of interest" description="Disordered" evidence="1">
    <location>
        <begin position="578"/>
        <end position="604"/>
    </location>
</feature>
<dbReference type="Proteomes" id="UP001218218">
    <property type="component" value="Unassembled WGS sequence"/>
</dbReference>
<dbReference type="Pfam" id="PF20231">
    <property type="entry name" value="DUF6589"/>
    <property type="match status" value="1"/>
</dbReference>
<feature type="region of interest" description="Disordered" evidence="1">
    <location>
        <begin position="814"/>
        <end position="851"/>
    </location>
</feature>
<evidence type="ECO:0000259" key="2">
    <source>
        <dbReference type="Pfam" id="PF20231"/>
    </source>
</evidence>
<accession>A0AAD6ZM13</accession>
<dbReference type="AlphaFoldDB" id="A0AAD6ZM13"/>
<comment type="caution">
    <text evidence="3">The sequence shown here is derived from an EMBL/GenBank/DDBJ whole genome shotgun (WGS) entry which is preliminary data.</text>
</comment>
<sequence length="908" mass="101763">MKNVLNTIRDQGWTLGAFLFKLFQAKDENDTQRSNQHAQMVSKFLRGDGDHTPSDIIACWMKSPYGVVASGSRESEGMYSTTIPYTAIRSVRPALTSFALQTVGEHLARGSETISVVGGILESHLGAAFYLLDLIARRKPRKRDGIQLLPRKSRPSRGVIIHCLSDLLFCRSYRANLLPITRGILYFGTSVPVEIMAYNCRIGTMPSYSTIYRTLDSLSTDEAAITSNHGRDPTKAGFLLFDNVQNLARVRDLRIGRENHMNVGMSGLWVEAGRAVDVGVFDLNDKRRCIAQNLRSRLSVNQLLGFIDTEDAETTGYLQWLEVLVRCIKPLMHLKKEVAARYRATAKLLIPLEKSVVHPLSASGKKETIPSELKDGLLDFLAQVGQVPTDYTPQKLIVGGDGLSYAMVHQLQTYLQFHKDPFKSFEILEPQLQVWHTKWTDMNRIFQTHWGRTSGKSTNPATLGHSASKIGRAAPPNLKKVDFYPGSQLLYLVLDARMLDCWRLLLGTDDVFEYFDNRAKANQLPDFESLATVARTLYHTYSTARARDHAVVDTGSASAWAKAIPTGTTWVPVEIEDSSVDQSTKTKRKPRKKPRKPKPVPPPCKGDFVLAQAIDFLREALNSRKIAFAVAEGDVGRLYECIKYMLFTFAGSTHSNYMNYLLETIINLELESSPGLKEALLLCLLVNLAGLAGHFEEGDYVVEFFNRLLEDVVDHKNAQFDDNFIRNIISRNLCHIAELKVAWRIGTGLAKKSSKHSDPHTNPEVRILLDTYKAEELHSRRLGRQIDDRDTDDFAKGVKKLRTDALENYIKKTLRTRQTNRSPEDTENATDANEAEDHATSSDESEASDDDADDLDAYAATRGSMSVIDGLLVMDCRDMLDGEELLGPEGGDQSDEEEEEEYNPNDNT</sequence>
<dbReference type="EMBL" id="JARIHO010000039">
    <property type="protein sequence ID" value="KAJ7328426.1"/>
    <property type="molecule type" value="Genomic_DNA"/>
</dbReference>
<organism evidence="3 4">
    <name type="scientific">Mycena albidolilacea</name>
    <dbReference type="NCBI Taxonomy" id="1033008"/>
    <lineage>
        <taxon>Eukaryota</taxon>
        <taxon>Fungi</taxon>
        <taxon>Dikarya</taxon>
        <taxon>Basidiomycota</taxon>
        <taxon>Agaricomycotina</taxon>
        <taxon>Agaricomycetes</taxon>
        <taxon>Agaricomycetidae</taxon>
        <taxon>Agaricales</taxon>
        <taxon>Marasmiineae</taxon>
        <taxon>Mycenaceae</taxon>
        <taxon>Mycena</taxon>
    </lineage>
</organism>
<evidence type="ECO:0000313" key="4">
    <source>
        <dbReference type="Proteomes" id="UP001218218"/>
    </source>
</evidence>
<evidence type="ECO:0000256" key="1">
    <source>
        <dbReference type="SAM" id="MobiDB-lite"/>
    </source>
</evidence>
<protein>
    <recommendedName>
        <fullName evidence="2">DUF6589 domain-containing protein</fullName>
    </recommendedName>
</protein>
<gene>
    <name evidence="3" type="ORF">DFH08DRAFT_786664</name>
</gene>
<proteinExistence type="predicted"/>
<dbReference type="InterPro" id="IPR046496">
    <property type="entry name" value="DUF6589"/>
</dbReference>